<evidence type="ECO:0000259" key="3">
    <source>
        <dbReference type="PROSITE" id="PS50305"/>
    </source>
</evidence>
<evidence type="ECO:0000256" key="2">
    <source>
        <dbReference type="ARBA" id="ARBA00023027"/>
    </source>
</evidence>
<dbReference type="InterPro" id="IPR029035">
    <property type="entry name" value="DHS-like_NAD/FAD-binding_dom"/>
</dbReference>
<evidence type="ECO:0000313" key="4">
    <source>
        <dbReference type="EMBL" id="CAB4818219.1"/>
    </source>
</evidence>
<dbReference type="PANTHER" id="PTHR11085:SF4">
    <property type="entry name" value="NAD-DEPENDENT PROTEIN DEACYLASE"/>
    <property type="match status" value="1"/>
</dbReference>
<dbReference type="Pfam" id="PF02146">
    <property type="entry name" value="SIR2"/>
    <property type="match status" value="1"/>
</dbReference>
<proteinExistence type="predicted"/>
<gene>
    <name evidence="4" type="ORF">UFOPK3164_00230</name>
    <name evidence="5" type="ORF">UFOPK3427_01481</name>
    <name evidence="6" type="ORF">UFOPK4112_00207</name>
</gene>
<keyword evidence="2" id="KW-0520">NAD</keyword>
<dbReference type="InterPro" id="IPR026590">
    <property type="entry name" value="Ssirtuin_cat_dom"/>
</dbReference>
<accession>A0A6J6Z9N3</accession>
<dbReference type="EMBL" id="CAFBPM010000002">
    <property type="protein sequence ID" value="CAB5009288.1"/>
    <property type="molecule type" value="Genomic_DNA"/>
</dbReference>
<protein>
    <submittedName>
        <fullName evidence="4">Unannotated protein</fullName>
    </submittedName>
</protein>
<keyword evidence="1" id="KW-0808">Transferase</keyword>
<dbReference type="Gene3D" id="3.40.50.1220">
    <property type="entry name" value="TPP-binding domain"/>
    <property type="match status" value="1"/>
</dbReference>
<evidence type="ECO:0000313" key="6">
    <source>
        <dbReference type="EMBL" id="CAB5009288.1"/>
    </source>
</evidence>
<sequence>MLYAMDDTLTTARTLIENASRIVVLTGAGISTESGIPDFRGPDGLWTKDPDAEMLSSYDAYVSSEEVRQRAWASRLNSPTWTAQPNEAHTSLVELERMGKLSALITQNIDRLHHDAGQNPDLIIEIHGNAHESVCLSCGEHLAMLDVLERVRDGDNDPHCLHVREGTKCGGVLKSATISFGQALVAEDLHRAEEAARQCDLLFAIGSTLSVFPVAGVVPLAKNAGAQIIILNAEPTAMDELATVILQADITTTLSALLESDTS</sequence>
<dbReference type="GO" id="GO:0070403">
    <property type="term" value="F:NAD+ binding"/>
    <property type="evidence" value="ECO:0007669"/>
    <property type="project" value="InterPro"/>
</dbReference>
<dbReference type="CDD" id="cd01407">
    <property type="entry name" value="SIR2-fam"/>
    <property type="match status" value="1"/>
</dbReference>
<feature type="domain" description="Deacetylase sirtuin-type" evidence="3">
    <location>
        <begin position="1"/>
        <end position="263"/>
    </location>
</feature>
<dbReference type="SUPFAM" id="SSF52467">
    <property type="entry name" value="DHS-like NAD/FAD-binding domain"/>
    <property type="match status" value="1"/>
</dbReference>
<dbReference type="AlphaFoldDB" id="A0A6J6Z9N3"/>
<reference evidence="4" key="1">
    <citation type="submission" date="2020-05" db="EMBL/GenBank/DDBJ databases">
        <authorList>
            <person name="Chiriac C."/>
            <person name="Salcher M."/>
            <person name="Ghai R."/>
            <person name="Kavagutti S V."/>
        </authorList>
    </citation>
    <scope>NUCLEOTIDE SEQUENCE</scope>
</reference>
<organism evidence="4">
    <name type="scientific">freshwater metagenome</name>
    <dbReference type="NCBI Taxonomy" id="449393"/>
    <lineage>
        <taxon>unclassified sequences</taxon>
        <taxon>metagenomes</taxon>
        <taxon>ecological metagenomes</taxon>
    </lineage>
</organism>
<dbReference type="InterPro" id="IPR050134">
    <property type="entry name" value="NAD-dep_sirtuin_deacylases"/>
</dbReference>
<evidence type="ECO:0000256" key="1">
    <source>
        <dbReference type="ARBA" id="ARBA00022679"/>
    </source>
</evidence>
<name>A0A6J6Z9N3_9ZZZZ</name>
<dbReference type="PROSITE" id="PS50305">
    <property type="entry name" value="SIRTUIN"/>
    <property type="match status" value="1"/>
</dbReference>
<evidence type="ECO:0000313" key="5">
    <source>
        <dbReference type="EMBL" id="CAB4881077.1"/>
    </source>
</evidence>
<dbReference type="EMBL" id="CAFBLT010000002">
    <property type="protein sequence ID" value="CAB4881077.1"/>
    <property type="molecule type" value="Genomic_DNA"/>
</dbReference>
<dbReference type="EMBL" id="CAFABE010000006">
    <property type="protein sequence ID" value="CAB4818219.1"/>
    <property type="molecule type" value="Genomic_DNA"/>
</dbReference>
<dbReference type="InterPro" id="IPR003000">
    <property type="entry name" value="Sirtuin"/>
</dbReference>
<dbReference type="PANTHER" id="PTHR11085">
    <property type="entry name" value="NAD-DEPENDENT PROTEIN DEACYLASE SIRTUIN-5, MITOCHONDRIAL-RELATED"/>
    <property type="match status" value="1"/>
</dbReference>
<dbReference type="GO" id="GO:0017136">
    <property type="term" value="F:histone deacetylase activity, NAD-dependent"/>
    <property type="evidence" value="ECO:0007669"/>
    <property type="project" value="TreeGrafter"/>
</dbReference>
<dbReference type="InterPro" id="IPR026591">
    <property type="entry name" value="Sirtuin_cat_small_dom_sf"/>
</dbReference>
<dbReference type="Gene3D" id="3.30.1600.10">
    <property type="entry name" value="SIR2/SIRT2 'Small Domain"/>
    <property type="match status" value="1"/>
</dbReference>